<dbReference type="OMA" id="ARGMNEF"/>
<comment type="similarity">
    <text evidence="2">Belongs to the SLC29A/ENT transporter (TC 2.A.57) family.</text>
</comment>
<evidence type="ECO:0000256" key="7">
    <source>
        <dbReference type="SAM" id="Phobius"/>
    </source>
</evidence>
<protein>
    <recommendedName>
        <fullName evidence="11">Equilibrative nucleoside transporter 4</fullName>
    </recommendedName>
</protein>
<feature type="transmembrane region" description="Helical" evidence="7">
    <location>
        <begin position="469"/>
        <end position="489"/>
    </location>
</feature>
<dbReference type="PIRSF" id="PIRSF016379">
    <property type="entry name" value="ENT"/>
    <property type="match status" value="1"/>
</dbReference>
<feature type="transmembrane region" description="Helical" evidence="7">
    <location>
        <begin position="31"/>
        <end position="54"/>
    </location>
</feature>
<feature type="transmembrane region" description="Helical" evidence="7">
    <location>
        <begin position="193"/>
        <end position="213"/>
    </location>
</feature>
<dbReference type="PANTHER" id="PTHR10332">
    <property type="entry name" value="EQUILIBRATIVE NUCLEOSIDE TRANSPORTER"/>
    <property type="match status" value="1"/>
</dbReference>
<evidence type="ECO:0000256" key="6">
    <source>
        <dbReference type="ARBA" id="ARBA00023136"/>
    </source>
</evidence>
<dbReference type="EMBL" id="AMQN01004567">
    <property type="status" value="NOT_ANNOTATED_CDS"/>
    <property type="molecule type" value="Genomic_DNA"/>
</dbReference>
<keyword evidence="4 7" id="KW-0812">Transmembrane</keyword>
<dbReference type="GO" id="GO:0005886">
    <property type="term" value="C:plasma membrane"/>
    <property type="evidence" value="ECO:0007669"/>
    <property type="project" value="TreeGrafter"/>
</dbReference>
<evidence type="ECO:0008006" key="11">
    <source>
        <dbReference type="Google" id="ProtNLM"/>
    </source>
</evidence>
<dbReference type="Proteomes" id="UP000014760">
    <property type="component" value="Unassembled WGS sequence"/>
</dbReference>
<feature type="transmembrane region" description="Helical" evidence="7">
    <location>
        <begin position="428"/>
        <end position="449"/>
    </location>
</feature>
<dbReference type="FunCoup" id="R7V9M4">
    <property type="interactions" value="192"/>
</dbReference>
<feature type="transmembrane region" description="Helical" evidence="7">
    <location>
        <begin position="100"/>
        <end position="119"/>
    </location>
</feature>
<organism evidence="8">
    <name type="scientific">Capitella teleta</name>
    <name type="common">Polychaete worm</name>
    <dbReference type="NCBI Taxonomy" id="283909"/>
    <lineage>
        <taxon>Eukaryota</taxon>
        <taxon>Metazoa</taxon>
        <taxon>Spiralia</taxon>
        <taxon>Lophotrochozoa</taxon>
        <taxon>Annelida</taxon>
        <taxon>Polychaeta</taxon>
        <taxon>Sedentaria</taxon>
        <taxon>Scolecida</taxon>
        <taxon>Capitellidae</taxon>
        <taxon>Capitella</taxon>
    </lineage>
</organism>
<dbReference type="HOGENOM" id="CLU_021611_4_1_1"/>
<dbReference type="Pfam" id="PF01733">
    <property type="entry name" value="Nucleoside_tran"/>
    <property type="match status" value="2"/>
</dbReference>
<dbReference type="AlphaFoldDB" id="R7V9M4"/>
<evidence type="ECO:0000313" key="8">
    <source>
        <dbReference type="EMBL" id="ELU15279.1"/>
    </source>
</evidence>
<accession>R7V9M4</accession>
<comment type="subcellular location">
    <subcellularLocation>
        <location evidence="1">Membrane</location>
        <topology evidence="1">Multi-pass membrane protein</topology>
    </subcellularLocation>
</comment>
<feature type="transmembrane region" description="Helical" evidence="7">
    <location>
        <begin position="333"/>
        <end position="351"/>
    </location>
</feature>
<keyword evidence="3" id="KW-0813">Transport</keyword>
<reference evidence="9" key="3">
    <citation type="submission" date="2015-06" db="UniProtKB">
        <authorList>
            <consortium name="EnsemblMetazoa"/>
        </authorList>
    </citation>
    <scope>IDENTIFICATION</scope>
</reference>
<dbReference type="GO" id="GO:0008504">
    <property type="term" value="F:monoamine transmembrane transporter activity"/>
    <property type="evidence" value="ECO:0007669"/>
    <property type="project" value="TreeGrafter"/>
</dbReference>
<evidence type="ECO:0000256" key="4">
    <source>
        <dbReference type="ARBA" id="ARBA00022692"/>
    </source>
</evidence>
<keyword evidence="5 7" id="KW-1133">Transmembrane helix</keyword>
<evidence type="ECO:0000256" key="2">
    <source>
        <dbReference type="ARBA" id="ARBA00007965"/>
    </source>
</evidence>
<reference evidence="10" key="1">
    <citation type="submission" date="2012-12" db="EMBL/GenBank/DDBJ databases">
        <authorList>
            <person name="Hellsten U."/>
            <person name="Grimwood J."/>
            <person name="Chapman J.A."/>
            <person name="Shapiro H."/>
            <person name="Aerts A."/>
            <person name="Otillar R.P."/>
            <person name="Terry A.Y."/>
            <person name="Boore J.L."/>
            <person name="Simakov O."/>
            <person name="Marletaz F."/>
            <person name="Cho S.-J."/>
            <person name="Edsinger-Gonzales E."/>
            <person name="Havlak P."/>
            <person name="Kuo D.-H."/>
            <person name="Larsson T."/>
            <person name="Lv J."/>
            <person name="Arendt D."/>
            <person name="Savage R."/>
            <person name="Osoegawa K."/>
            <person name="de Jong P."/>
            <person name="Lindberg D.R."/>
            <person name="Seaver E.C."/>
            <person name="Weisblat D.A."/>
            <person name="Putnam N.H."/>
            <person name="Grigoriev I.V."/>
            <person name="Rokhsar D.S."/>
        </authorList>
    </citation>
    <scope>NUCLEOTIDE SEQUENCE</scope>
    <source>
        <strain evidence="10">I ESC-2004</strain>
    </source>
</reference>
<dbReference type="SUPFAM" id="SSF103473">
    <property type="entry name" value="MFS general substrate transporter"/>
    <property type="match status" value="1"/>
</dbReference>
<feature type="transmembrane region" description="Helical" evidence="7">
    <location>
        <begin position="358"/>
        <end position="377"/>
    </location>
</feature>
<keyword evidence="10" id="KW-1185">Reference proteome</keyword>
<evidence type="ECO:0000256" key="5">
    <source>
        <dbReference type="ARBA" id="ARBA00022989"/>
    </source>
</evidence>
<evidence type="ECO:0000256" key="1">
    <source>
        <dbReference type="ARBA" id="ARBA00004141"/>
    </source>
</evidence>
<reference evidence="8 10" key="2">
    <citation type="journal article" date="2013" name="Nature">
        <title>Insights into bilaterian evolution from three spiralian genomes.</title>
        <authorList>
            <person name="Simakov O."/>
            <person name="Marletaz F."/>
            <person name="Cho S.J."/>
            <person name="Edsinger-Gonzales E."/>
            <person name="Havlak P."/>
            <person name="Hellsten U."/>
            <person name="Kuo D.H."/>
            <person name="Larsson T."/>
            <person name="Lv J."/>
            <person name="Arendt D."/>
            <person name="Savage R."/>
            <person name="Osoegawa K."/>
            <person name="de Jong P."/>
            <person name="Grimwood J."/>
            <person name="Chapman J.A."/>
            <person name="Shapiro H."/>
            <person name="Aerts A."/>
            <person name="Otillar R.P."/>
            <person name="Terry A.Y."/>
            <person name="Boore J.L."/>
            <person name="Grigoriev I.V."/>
            <person name="Lindberg D.R."/>
            <person name="Seaver E.C."/>
            <person name="Weisblat D.A."/>
            <person name="Putnam N.H."/>
            <person name="Rokhsar D.S."/>
        </authorList>
    </citation>
    <scope>NUCLEOTIDE SEQUENCE</scope>
    <source>
        <strain evidence="8 10">I ESC-2004</strain>
    </source>
</reference>
<dbReference type="InterPro" id="IPR036259">
    <property type="entry name" value="MFS_trans_sf"/>
</dbReference>
<dbReference type="OrthoDB" id="10014563at2759"/>
<dbReference type="PANTHER" id="PTHR10332:SF10">
    <property type="entry name" value="EQUILIBRATIVE NUCLEOSIDE TRANSPORTER 4"/>
    <property type="match status" value="1"/>
</dbReference>
<proteinExistence type="inferred from homology"/>
<evidence type="ECO:0000313" key="9">
    <source>
        <dbReference type="EnsemblMetazoa" id="CapteP221558"/>
    </source>
</evidence>
<dbReference type="GO" id="GO:0005337">
    <property type="term" value="F:nucleoside transmembrane transporter activity"/>
    <property type="evidence" value="ECO:0007669"/>
    <property type="project" value="InterPro"/>
</dbReference>
<feature type="transmembrane region" description="Helical" evidence="7">
    <location>
        <begin position="66"/>
        <end position="88"/>
    </location>
</feature>
<evidence type="ECO:0000256" key="3">
    <source>
        <dbReference type="ARBA" id="ARBA00022448"/>
    </source>
</evidence>
<feature type="transmembrane region" description="Helical" evidence="7">
    <location>
        <begin position="126"/>
        <end position="148"/>
    </location>
</feature>
<dbReference type="EMBL" id="KB293867">
    <property type="protein sequence ID" value="ELU15279.1"/>
    <property type="molecule type" value="Genomic_DNA"/>
</dbReference>
<name>R7V9M4_CAPTE</name>
<dbReference type="InterPro" id="IPR002259">
    <property type="entry name" value="Eqnu_transpt"/>
</dbReference>
<evidence type="ECO:0000313" key="10">
    <source>
        <dbReference type="Proteomes" id="UP000014760"/>
    </source>
</evidence>
<feature type="transmembrane region" description="Helical" evidence="7">
    <location>
        <begin position="397"/>
        <end position="416"/>
    </location>
</feature>
<dbReference type="EnsemblMetazoa" id="CapteT221558">
    <property type="protein sequence ID" value="CapteP221558"/>
    <property type="gene ID" value="CapteG221558"/>
</dbReference>
<sequence>MDENASRGFCHGGRSAIRTTSSPPAADRCSAVYLGMLLCGAGFLLPYNSFITAVDYYQGKYPGSTIIFDMSFTYICTAFVALLVNNILVETFSLNVRISFGYVTALVMLCLVTIFDVSLEMFSSDVSYFVTLAAVSLIALGCTVQQSSFYGYTSMLPKRYTQAVMTGESAAGVIVSVNRILTKSFLSDPRRNTVIFFGVSIASVVLCCIIFHATRHTTFVRYHVGVCRTAALDEDARAITHQVCNPEEVGLVEILDGTVTRDHYGVLVLQSPSSPGPDTPAIPGGRDRSGPEQIARAHETQLKFKGHSYKRHISRWDSLKNGVRRRWAVAKGVWPFMLSIGLAYFVTLCLFPGIESEIVSCHWASWMPILLISIFNFSDFCGKVLASIPYEWPRGRLVFFSCLRIVLVPLMMLCAAPRSSPILKGETWAMLLSMLLGLTNGYFGSIPMILAPSTVPDEQKELTGNIMTLSYGLGLTLGSGVAYLLNLWLGPHLTIDPCLPSNSTTLFANISADIYLLPGHPPGNTSIY</sequence>
<keyword evidence="6 7" id="KW-0472">Membrane</keyword>
<gene>
    <name evidence="8" type="ORF">CAPTEDRAFT_221558</name>
</gene>